<evidence type="ECO:0000256" key="4">
    <source>
        <dbReference type="HAMAP-Rule" id="MF_00929"/>
    </source>
</evidence>
<dbReference type="InterPro" id="IPR012341">
    <property type="entry name" value="6hp_glycosidase-like_sf"/>
</dbReference>
<evidence type="ECO:0000313" key="6">
    <source>
        <dbReference type="Proteomes" id="UP000587760"/>
    </source>
</evidence>
<keyword evidence="3 4" id="KW-0413">Isomerase</keyword>
<dbReference type="Gene3D" id="1.50.10.10">
    <property type="match status" value="1"/>
</dbReference>
<gene>
    <name evidence="5" type="ORF">HNR50_001818</name>
</gene>
<dbReference type="EC" id="5.1.3.11" evidence="4"/>
<sequence length="399" mass="46811">MNWQIFKKDVEAELHKNILNYWMKHMRHMNGGVYGEISNDNIPDAESPTGLVMTSRFLWTYSEAYRMTERPEYLEFASELYNILISTLTDPDYGGFYWLVDREGKPVDDKKVLYGQAFALYGLSTYQMVNPSVETEKLCSRIFAYLEQYGRDRDKGGYYEACNRDWSYGGVNNLGADDMACEKSMNTNLHMLEAYTRYYLQSRREDVREALVSLIRIITDKIYDRSTGHQKLYFSKDWTPAGDVESYGHDVETSWLLWEALQILGDENLQVEYRETVLRLLDVSSAKATAPDGSLYNEKHDGHLDRTRIWWVQAEYAVSLLNSWEMTGIEDYLHKLEKLWDYIVNVQTDRKNGEWFWGINDDGSVMNREKGGMWKTPYHNGRACMELLHRIEKQEKINV</sequence>
<evidence type="ECO:0000256" key="2">
    <source>
        <dbReference type="ARBA" id="ARBA00008558"/>
    </source>
</evidence>
<dbReference type="RefSeq" id="WP_184746034.1">
    <property type="nucleotide sequence ID" value="NZ_JACHGJ010000002.1"/>
</dbReference>
<protein>
    <recommendedName>
        <fullName evidence="4">Cellobiose 2-epimerase</fullName>
        <shortName evidence="4">CE</shortName>
        <ecNumber evidence="4">5.1.3.11</ecNumber>
    </recommendedName>
</protein>
<proteinExistence type="inferred from homology"/>
<dbReference type="InterPro" id="IPR010819">
    <property type="entry name" value="AGE/CE"/>
</dbReference>
<evidence type="ECO:0000256" key="3">
    <source>
        <dbReference type="ARBA" id="ARBA00023235"/>
    </source>
</evidence>
<dbReference type="InterPro" id="IPR028584">
    <property type="entry name" value="Cellobiose_2_epim"/>
</dbReference>
<dbReference type="InterPro" id="IPR008928">
    <property type="entry name" value="6-hairpin_glycosidase_sf"/>
</dbReference>
<dbReference type="SUPFAM" id="SSF48208">
    <property type="entry name" value="Six-hairpin glycosidases"/>
    <property type="match status" value="1"/>
</dbReference>
<reference evidence="5 6" key="1">
    <citation type="submission" date="2020-08" db="EMBL/GenBank/DDBJ databases">
        <title>Genomic Encyclopedia of Type Strains, Phase IV (KMG-IV): sequencing the most valuable type-strain genomes for metagenomic binning, comparative biology and taxonomic classification.</title>
        <authorList>
            <person name="Goeker M."/>
        </authorList>
    </citation>
    <scope>NUCLEOTIDE SEQUENCE [LARGE SCALE GENOMIC DNA]</scope>
    <source>
        <strain evidence="5 6">DSM 2461</strain>
    </source>
</reference>
<dbReference type="GO" id="GO:0047736">
    <property type="term" value="F:cellobiose epimerase activity"/>
    <property type="evidence" value="ECO:0007669"/>
    <property type="project" value="UniProtKB-UniRule"/>
</dbReference>
<dbReference type="PANTHER" id="PTHR15108">
    <property type="entry name" value="N-ACYLGLUCOSAMINE-2-EPIMERASE"/>
    <property type="match status" value="1"/>
</dbReference>
<evidence type="ECO:0000256" key="1">
    <source>
        <dbReference type="ARBA" id="ARBA00001470"/>
    </source>
</evidence>
<dbReference type="AlphaFoldDB" id="A0A841RAX3"/>
<comment type="function">
    <text evidence="4">Catalyzes the reversible epimerization of cellobiose to 4-O-beta-D-glucopyranosyl-D-mannose (Glc-Man).</text>
</comment>
<dbReference type="Pfam" id="PF07221">
    <property type="entry name" value="GlcNAc_2-epim"/>
    <property type="match status" value="1"/>
</dbReference>
<comment type="similarity">
    <text evidence="2">Belongs to the N-acylglucosamine 2-epimerase family.</text>
</comment>
<comment type="similarity">
    <text evidence="4">Belongs to the cellobiose 2-epimerase family.</text>
</comment>
<comment type="caution">
    <text evidence="5">The sequence shown here is derived from an EMBL/GenBank/DDBJ whole genome shotgun (WGS) entry which is preliminary data.</text>
</comment>
<comment type="catalytic activity">
    <reaction evidence="1 4">
        <text>D-cellobiose = beta-D-glucosyl-(1-&gt;4)-D-mannopyranose</text>
        <dbReference type="Rhea" id="RHEA:23384"/>
        <dbReference type="ChEBI" id="CHEBI:17057"/>
        <dbReference type="ChEBI" id="CHEBI:47931"/>
        <dbReference type="EC" id="5.1.3.11"/>
    </reaction>
</comment>
<dbReference type="EMBL" id="JACHGJ010000002">
    <property type="protein sequence ID" value="MBB6480160.1"/>
    <property type="molecule type" value="Genomic_DNA"/>
</dbReference>
<dbReference type="HAMAP" id="MF_00929">
    <property type="entry name" value="Cellobiose_2_epim"/>
    <property type="match status" value="1"/>
</dbReference>
<name>A0A841RAX3_9SPIO</name>
<accession>A0A841RAX3</accession>
<evidence type="ECO:0000313" key="5">
    <source>
        <dbReference type="EMBL" id="MBB6480160.1"/>
    </source>
</evidence>
<dbReference type="Proteomes" id="UP000587760">
    <property type="component" value="Unassembled WGS sequence"/>
</dbReference>
<dbReference type="GO" id="GO:0005975">
    <property type="term" value="P:carbohydrate metabolic process"/>
    <property type="evidence" value="ECO:0007669"/>
    <property type="project" value="InterPro"/>
</dbReference>
<organism evidence="5 6">
    <name type="scientific">Spirochaeta isovalerica</name>
    <dbReference type="NCBI Taxonomy" id="150"/>
    <lineage>
        <taxon>Bacteria</taxon>
        <taxon>Pseudomonadati</taxon>
        <taxon>Spirochaetota</taxon>
        <taxon>Spirochaetia</taxon>
        <taxon>Spirochaetales</taxon>
        <taxon>Spirochaetaceae</taxon>
        <taxon>Spirochaeta</taxon>
    </lineage>
</organism>
<keyword evidence="6" id="KW-1185">Reference proteome</keyword>